<dbReference type="NCBIfam" id="TIGR00756">
    <property type="entry name" value="PPR"/>
    <property type="match status" value="6"/>
</dbReference>
<feature type="repeat" description="PPR" evidence="4">
    <location>
        <begin position="365"/>
        <end position="399"/>
    </location>
</feature>
<gene>
    <name evidence="5" type="ORF">PAHAL_9G259000</name>
</gene>
<dbReference type="Proteomes" id="UP000243499">
    <property type="component" value="Chromosome 9"/>
</dbReference>
<dbReference type="Pfam" id="PF01535">
    <property type="entry name" value="PPR"/>
    <property type="match status" value="1"/>
</dbReference>
<evidence type="ECO:0008006" key="6">
    <source>
        <dbReference type="Google" id="ProtNLM"/>
    </source>
</evidence>
<feature type="repeat" description="PPR" evidence="4">
    <location>
        <begin position="435"/>
        <end position="469"/>
    </location>
</feature>
<evidence type="ECO:0000313" key="5">
    <source>
        <dbReference type="EMBL" id="PVH31912.1"/>
    </source>
</evidence>
<proteinExistence type="inferred from homology"/>
<feature type="repeat" description="PPR" evidence="4">
    <location>
        <begin position="470"/>
        <end position="504"/>
    </location>
</feature>
<dbReference type="PANTHER" id="PTHR47939">
    <property type="entry name" value="MEMBRANE-ASSOCIATED SALT-INDUCIBLE PROTEIN-LIKE"/>
    <property type="match status" value="1"/>
</dbReference>
<evidence type="ECO:0000256" key="3">
    <source>
        <dbReference type="ARBA" id="ARBA00022946"/>
    </source>
</evidence>
<dbReference type="InterPro" id="IPR050667">
    <property type="entry name" value="PPR-containing_protein"/>
</dbReference>
<evidence type="ECO:0000256" key="4">
    <source>
        <dbReference type="PROSITE-ProRule" id="PRU00708"/>
    </source>
</evidence>
<evidence type="ECO:0000256" key="1">
    <source>
        <dbReference type="ARBA" id="ARBA00007626"/>
    </source>
</evidence>
<dbReference type="Pfam" id="PF13041">
    <property type="entry name" value="PPR_2"/>
    <property type="match status" value="3"/>
</dbReference>
<evidence type="ECO:0000256" key="2">
    <source>
        <dbReference type="ARBA" id="ARBA00022737"/>
    </source>
</evidence>
<dbReference type="InterPro" id="IPR002885">
    <property type="entry name" value="PPR_rpt"/>
</dbReference>
<dbReference type="EMBL" id="CM008054">
    <property type="protein sequence ID" value="PVH31912.1"/>
    <property type="molecule type" value="Genomic_DNA"/>
</dbReference>
<comment type="similarity">
    <text evidence="1">Belongs to the PPR family. P subfamily.</text>
</comment>
<feature type="repeat" description="PPR" evidence="4">
    <location>
        <begin position="294"/>
        <end position="328"/>
    </location>
</feature>
<feature type="repeat" description="PPR" evidence="4">
    <location>
        <begin position="505"/>
        <end position="539"/>
    </location>
</feature>
<dbReference type="AlphaFoldDB" id="A0A2T8I2M8"/>
<protein>
    <recommendedName>
        <fullName evidence="6">Pentacotripeptide-repeat region of PRORP domain-containing protein</fullName>
    </recommendedName>
</protein>
<feature type="repeat" description="PPR" evidence="4">
    <location>
        <begin position="329"/>
        <end position="364"/>
    </location>
</feature>
<dbReference type="InterPro" id="IPR011990">
    <property type="entry name" value="TPR-like_helical_dom_sf"/>
</dbReference>
<keyword evidence="3" id="KW-0809">Transit peptide</keyword>
<dbReference type="PANTHER" id="PTHR47939:SF13">
    <property type="entry name" value="OS03G0201400 PROTEIN"/>
    <property type="match status" value="1"/>
</dbReference>
<reference evidence="5" key="1">
    <citation type="submission" date="2018-04" db="EMBL/GenBank/DDBJ databases">
        <title>WGS assembly of Panicum hallii.</title>
        <authorList>
            <person name="Lovell J."/>
            <person name="Jenkins J."/>
            <person name="Lowry D."/>
            <person name="Mamidi S."/>
            <person name="Sreedasyam A."/>
            <person name="Weng X."/>
            <person name="Barry K."/>
            <person name="Bonette J."/>
            <person name="Campitelli B."/>
            <person name="Daum C."/>
            <person name="Gordon S."/>
            <person name="Gould B."/>
            <person name="Lipzen A."/>
            <person name="Macqueen A."/>
            <person name="Palacio-Mejia J."/>
            <person name="Plott C."/>
            <person name="Shakirov E."/>
            <person name="Shu S."/>
            <person name="Yoshinaga Y."/>
            <person name="Zane M."/>
            <person name="Rokhsar D."/>
            <person name="Grimwood J."/>
            <person name="Schmutz J."/>
            <person name="Juenger T."/>
        </authorList>
    </citation>
    <scope>NUCLEOTIDE SEQUENCE [LARGE SCALE GENOMIC DNA]</scope>
    <source>
        <strain evidence="5">FIL2</strain>
    </source>
</reference>
<dbReference type="Gene3D" id="1.25.40.10">
    <property type="entry name" value="Tetratricopeptide repeat domain"/>
    <property type="match status" value="3"/>
</dbReference>
<dbReference type="PROSITE" id="PS51375">
    <property type="entry name" value="PPR"/>
    <property type="match status" value="8"/>
</dbReference>
<sequence length="592" mass="65337">MRGLSLHFPSPNLQRITSQNQMAHWISVGWEGGSCFPGLLRQQSPSNLSGAKTTPPNFMKEQRTYFADVGASLSCQWKIGPMEPKLPPPPRALPLPHFTLPPLAGEGHLFVAALRSHISASPTPTAASLSRFLPGLTPLRLTHLLLLLGPLLAKGIPHDLLAALLPLPPPPLPLAVLLHSLPPRRCNELLASVLPSVSPHAFPDLLHHVLLTARLASTTQSAPAVLALDVLFSSCARNKKLSRATLAYRSMRAHGLLPTVVSCNVFISAALRLRRPEIAVSFFREMRRCRMSPNVYTANMVMRAHCALGRVAEAAQVLDEMSDLGICRTPTSFNTLIATYCKDDGGMELAFRLKKRMEQEGLMPNEVTYNAILHGLCKKGNMCRANQLVGEMRANGVEPNTVTFNTLIHGYVRLGDNESASRVHEEMVKAGVGVDMVTYNALILGLCNEGKVKKAGHLVQELCRTKLEPNASTFMSLIVGQWKRQNSERALDLLNAMKKSGFHPNYDAYKMVVSTFCKNKDFEGALDILKDMLARCMAPEMDLLHEFFEGLSEAKKLHLVEDLRSVANGARFIPDVYYTGDYRNKDKEKNEC</sequence>
<name>A0A2T8I2M8_9POAL</name>
<feature type="repeat" description="PPR" evidence="4">
    <location>
        <begin position="400"/>
        <end position="434"/>
    </location>
</feature>
<accession>A0A2T8I2M8</accession>
<feature type="repeat" description="PPR" evidence="4">
    <location>
        <begin position="259"/>
        <end position="293"/>
    </location>
</feature>
<keyword evidence="2" id="KW-0677">Repeat</keyword>
<dbReference type="Gramene" id="PVH31912">
    <property type="protein sequence ID" value="PVH31912"/>
    <property type="gene ID" value="PAHAL_9G259000"/>
</dbReference>
<organism evidence="5">
    <name type="scientific">Panicum hallii</name>
    <dbReference type="NCBI Taxonomy" id="206008"/>
    <lineage>
        <taxon>Eukaryota</taxon>
        <taxon>Viridiplantae</taxon>
        <taxon>Streptophyta</taxon>
        <taxon>Embryophyta</taxon>
        <taxon>Tracheophyta</taxon>
        <taxon>Spermatophyta</taxon>
        <taxon>Magnoliopsida</taxon>
        <taxon>Liliopsida</taxon>
        <taxon>Poales</taxon>
        <taxon>Poaceae</taxon>
        <taxon>PACMAD clade</taxon>
        <taxon>Panicoideae</taxon>
        <taxon>Panicodae</taxon>
        <taxon>Paniceae</taxon>
        <taxon>Panicinae</taxon>
        <taxon>Panicum</taxon>
        <taxon>Panicum sect. Panicum</taxon>
    </lineage>
</organism>